<keyword evidence="2" id="KW-0812">Transmembrane</keyword>
<feature type="transmembrane region" description="Helical" evidence="2">
    <location>
        <begin position="295"/>
        <end position="319"/>
    </location>
</feature>
<feature type="transmembrane region" description="Helical" evidence="2">
    <location>
        <begin position="265"/>
        <end position="283"/>
    </location>
</feature>
<feature type="transmembrane region" description="Helical" evidence="2">
    <location>
        <begin position="494"/>
        <end position="514"/>
    </location>
</feature>
<sequence length="768" mass="83600">MSSDLIHATQAESAGGRTDSETGHRPAHPLRWLPAAVTFLLVTAILAVAHTDLLDIARYTAYATLAVMLPGTLVFRALRRRPHTLVEDLAMGTALGLVLELPAWAAYSVLDLRSVVWTWPLLVVVPFLIVPRLRAHWRPRGYQPVPLGWSWSVGAVIVFFTSCLYGAFFRENPILPDAENTRQFIDLPYQLSLAGEAKHHFPLDLPQVAGEPLNYHWFAFVHAAMVSLVGHIDLPVVTMRLMVPAIIALTAVLTAVAGWRLAGRPYAGVVAAMLFLVVGEFQFSHPFSISIGVQVAWITWPSLSMTYSWALLLALIVVIGDALRRPADDSLVPPLGRGAYVLAVFFAFASSAAKASSLPVTLAGLALAGVATLVRKRRVPWVVVALGVVVTAALGFVTVVIFRGQTYGLGVHPLQELSRFWAVPEAGRSGGKQATIVAGVFLAWLLSLQLRLAGIVPLLVMRRFRLEPVHWFLLGGALSGPALYLLLGTFNATWFYRASLPFGLLLSAWGYVMVADRARLTRRATTVLGVGAAAFVIVLLTATLLLAGPEPSGRSYSPVLPVLGWAGVLAGAGLIGALGWWAVRRRPGVAGRGPLVVLTAVLLAGAPGLIMEARRNWEHPNGGSYGSVPVPASRVEAARWVRANSDPDDVLATNVHCWADEPPPRCRDARSFWLSGYAERSVLVEGWAFAPRLAASPSGLWQFWDARKLKRNDDAIYAPTADGLHRLRDRDHVRYLVVDRRRKAESPLLVGLADLRFDNGRMAVYELR</sequence>
<feature type="transmembrane region" description="Helical" evidence="2">
    <location>
        <begin position="116"/>
        <end position="135"/>
    </location>
</feature>
<feature type="transmembrane region" description="Helical" evidence="2">
    <location>
        <begin position="241"/>
        <end position="259"/>
    </location>
</feature>
<feature type="transmembrane region" description="Helical" evidence="2">
    <location>
        <begin position="56"/>
        <end position="77"/>
    </location>
</feature>
<feature type="transmembrane region" description="Helical" evidence="2">
    <location>
        <begin position="339"/>
        <end position="367"/>
    </location>
</feature>
<keyword evidence="2" id="KW-0472">Membrane</keyword>
<proteinExistence type="predicted"/>
<accession>A0A919IX64</accession>
<evidence type="ECO:0000313" key="3">
    <source>
        <dbReference type="EMBL" id="GIE09809.1"/>
    </source>
</evidence>
<feature type="transmembrane region" description="Helical" evidence="2">
    <location>
        <begin position="379"/>
        <end position="402"/>
    </location>
</feature>
<feature type="transmembrane region" description="Helical" evidence="2">
    <location>
        <begin position="32"/>
        <end position="50"/>
    </location>
</feature>
<dbReference type="RefSeq" id="WP_203816398.1">
    <property type="nucleotide sequence ID" value="NZ_BAAABP010000007.1"/>
</dbReference>
<evidence type="ECO:0008006" key="5">
    <source>
        <dbReference type="Google" id="ProtNLM"/>
    </source>
</evidence>
<feature type="region of interest" description="Disordered" evidence="1">
    <location>
        <begin position="1"/>
        <end position="25"/>
    </location>
</feature>
<feature type="transmembrane region" description="Helical" evidence="2">
    <location>
        <begin position="471"/>
        <end position="488"/>
    </location>
</feature>
<comment type="caution">
    <text evidence="3">The sequence shown here is derived from an EMBL/GenBank/DDBJ whole genome shotgun (WGS) entry which is preliminary data.</text>
</comment>
<feature type="transmembrane region" description="Helical" evidence="2">
    <location>
        <begin position="147"/>
        <end position="168"/>
    </location>
</feature>
<keyword evidence="4" id="KW-1185">Reference proteome</keyword>
<keyword evidence="2" id="KW-1133">Transmembrane helix</keyword>
<evidence type="ECO:0000256" key="2">
    <source>
        <dbReference type="SAM" id="Phobius"/>
    </source>
</evidence>
<gene>
    <name evidence="3" type="ORF">Afe05nite_16490</name>
</gene>
<reference evidence="3" key="1">
    <citation type="submission" date="2021-01" db="EMBL/GenBank/DDBJ databases">
        <title>Whole genome shotgun sequence of Actinoplanes ferrugineus NBRC 15555.</title>
        <authorList>
            <person name="Komaki H."/>
            <person name="Tamura T."/>
        </authorList>
    </citation>
    <scope>NUCLEOTIDE SEQUENCE</scope>
    <source>
        <strain evidence="3">NBRC 15555</strain>
    </source>
</reference>
<dbReference type="EMBL" id="BOMM01000012">
    <property type="protein sequence ID" value="GIE09809.1"/>
    <property type="molecule type" value="Genomic_DNA"/>
</dbReference>
<name>A0A919IX64_9ACTN</name>
<feature type="transmembrane region" description="Helical" evidence="2">
    <location>
        <begin position="436"/>
        <end position="459"/>
    </location>
</feature>
<evidence type="ECO:0000256" key="1">
    <source>
        <dbReference type="SAM" id="MobiDB-lite"/>
    </source>
</evidence>
<dbReference type="Proteomes" id="UP000598174">
    <property type="component" value="Unassembled WGS sequence"/>
</dbReference>
<feature type="transmembrane region" description="Helical" evidence="2">
    <location>
        <begin position="595"/>
        <end position="611"/>
    </location>
</feature>
<organism evidence="3 4">
    <name type="scientific">Paractinoplanes ferrugineus</name>
    <dbReference type="NCBI Taxonomy" id="113564"/>
    <lineage>
        <taxon>Bacteria</taxon>
        <taxon>Bacillati</taxon>
        <taxon>Actinomycetota</taxon>
        <taxon>Actinomycetes</taxon>
        <taxon>Micromonosporales</taxon>
        <taxon>Micromonosporaceae</taxon>
        <taxon>Paractinoplanes</taxon>
    </lineage>
</organism>
<evidence type="ECO:0000313" key="4">
    <source>
        <dbReference type="Proteomes" id="UP000598174"/>
    </source>
</evidence>
<feature type="transmembrane region" description="Helical" evidence="2">
    <location>
        <begin position="89"/>
        <end position="110"/>
    </location>
</feature>
<protein>
    <recommendedName>
        <fullName evidence="5">4-amino-4-deoxy-L-arabinose transferase-like glycosyltransferase</fullName>
    </recommendedName>
</protein>
<dbReference type="AlphaFoldDB" id="A0A919IX64"/>
<feature type="transmembrane region" description="Helical" evidence="2">
    <location>
        <begin position="559"/>
        <end position="583"/>
    </location>
</feature>
<feature type="transmembrane region" description="Helical" evidence="2">
    <location>
        <begin position="526"/>
        <end position="547"/>
    </location>
</feature>